<protein>
    <submittedName>
        <fullName evidence="7">Flagellar hook-associated protein FlgL</fullName>
    </submittedName>
</protein>
<comment type="similarity">
    <text evidence="3">Belongs to the bacterial flagellin family.</text>
</comment>
<sequence length="304" mass="32852">MRITNSQITSMMHNSMSASSAELGKLMQQMATGKRILLPSDDPIASVRVLRVQREEASLEQFRKNIANVSGSLSTQEANLKSSSDAMLNVRDLLLWAANGSNTSEDLSAMAGELSIIEDTIFSFANVRDEEGRYLFSGTLSDTPALSFDAATQTYSLTGNDKHRQAAVANGVLVDENVTAASVYGAGVGMLNQLRDLINTLQDPALDVTDPAVRQQITTTLDALDETHGRVLGSITELGGRQNALTLLNDSNEDVSLVNQKIEGELSRLDYAGATIDLNDYQLALGATQKTYLKINQMSLFSLL</sequence>
<dbReference type="PANTHER" id="PTHR42792">
    <property type="entry name" value="FLAGELLIN"/>
    <property type="match status" value="1"/>
</dbReference>
<keyword evidence="4" id="KW-0964">Secreted</keyword>
<dbReference type="InterPro" id="IPR013384">
    <property type="entry name" value="Flagell_FlgL"/>
</dbReference>
<organism evidence="7 8">
    <name type="scientific">Pseudomonas berkeleyensis</name>
    <dbReference type="NCBI Taxonomy" id="2726956"/>
    <lineage>
        <taxon>Bacteria</taxon>
        <taxon>Pseudomonadati</taxon>
        <taxon>Pseudomonadota</taxon>
        <taxon>Gammaproteobacteria</taxon>
        <taxon>Pseudomonadales</taxon>
        <taxon>Pseudomonadaceae</taxon>
        <taxon>Pseudomonas</taxon>
    </lineage>
</organism>
<evidence type="ECO:0000313" key="8">
    <source>
        <dbReference type="Proteomes" id="UP000515276"/>
    </source>
</evidence>
<dbReference type="Proteomes" id="UP000515276">
    <property type="component" value="Chromosome"/>
</dbReference>
<dbReference type="GO" id="GO:0005198">
    <property type="term" value="F:structural molecule activity"/>
    <property type="evidence" value="ECO:0007669"/>
    <property type="project" value="InterPro"/>
</dbReference>
<evidence type="ECO:0000259" key="6">
    <source>
        <dbReference type="Pfam" id="PF00669"/>
    </source>
</evidence>
<dbReference type="EMBL" id="CP059139">
    <property type="protein sequence ID" value="QMV65958.1"/>
    <property type="molecule type" value="Genomic_DNA"/>
</dbReference>
<dbReference type="InterPro" id="IPR001029">
    <property type="entry name" value="Flagellin_N"/>
</dbReference>
<keyword evidence="7" id="KW-0966">Cell projection</keyword>
<dbReference type="AlphaFoldDB" id="A0A7G5DW33"/>
<dbReference type="RefSeq" id="WP_182371558.1">
    <property type="nucleotide sequence ID" value="NZ_CP059139.1"/>
</dbReference>
<keyword evidence="7" id="KW-0282">Flagellum</keyword>
<evidence type="ECO:0000256" key="2">
    <source>
        <dbReference type="ARBA" id="ARBA00004613"/>
    </source>
</evidence>
<dbReference type="PANTHER" id="PTHR42792:SF1">
    <property type="entry name" value="FLAGELLAR HOOK-ASSOCIATED PROTEIN 3"/>
    <property type="match status" value="1"/>
</dbReference>
<dbReference type="GO" id="GO:0005576">
    <property type="term" value="C:extracellular region"/>
    <property type="evidence" value="ECO:0007669"/>
    <property type="project" value="UniProtKB-SubCell"/>
</dbReference>
<dbReference type="SUPFAM" id="SSF64518">
    <property type="entry name" value="Phase 1 flagellin"/>
    <property type="match status" value="1"/>
</dbReference>
<feature type="domain" description="Flagellin N-terminal" evidence="6">
    <location>
        <begin position="5"/>
        <end position="139"/>
    </location>
</feature>
<dbReference type="NCBIfam" id="TIGR02550">
    <property type="entry name" value="flagell_flgL"/>
    <property type="match status" value="1"/>
</dbReference>
<keyword evidence="5" id="KW-0975">Bacterial flagellum</keyword>
<keyword evidence="7" id="KW-0969">Cilium</keyword>
<evidence type="ECO:0000256" key="1">
    <source>
        <dbReference type="ARBA" id="ARBA00004365"/>
    </source>
</evidence>
<name>A0A7G5DW33_9PSED</name>
<keyword evidence="8" id="KW-1185">Reference proteome</keyword>
<evidence type="ECO:0000313" key="7">
    <source>
        <dbReference type="EMBL" id="QMV65958.1"/>
    </source>
</evidence>
<evidence type="ECO:0000256" key="5">
    <source>
        <dbReference type="ARBA" id="ARBA00023143"/>
    </source>
</evidence>
<comment type="subcellular location">
    <subcellularLocation>
        <location evidence="1">Bacterial flagellum</location>
    </subcellularLocation>
    <subcellularLocation>
        <location evidence="2">Secreted</location>
    </subcellularLocation>
</comment>
<dbReference type="GO" id="GO:0071973">
    <property type="term" value="P:bacterial-type flagellum-dependent cell motility"/>
    <property type="evidence" value="ECO:0007669"/>
    <property type="project" value="InterPro"/>
</dbReference>
<gene>
    <name evidence="7" type="primary">flgL</name>
    <name evidence="7" type="ORF">HS968_01100</name>
</gene>
<dbReference type="Gene3D" id="1.20.1330.10">
    <property type="entry name" value="f41 fragment of flagellin, N-terminal domain"/>
    <property type="match status" value="1"/>
</dbReference>
<dbReference type="Pfam" id="PF00669">
    <property type="entry name" value="Flagellin_N"/>
    <property type="match status" value="1"/>
</dbReference>
<accession>A0A7G5DW33</accession>
<dbReference type="InterPro" id="IPR001492">
    <property type="entry name" value="Flagellin"/>
</dbReference>
<reference evidence="7 8" key="1">
    <citation type="journal article" date="2020" name="G3 (Bethesda)">
        <title>CeMbio - The Caenorhabditis elegans Microbiome Resource.</title>
        <authorList>
            <person name="Dirksen P."/>
            <person name="Assie A."/>
            <person name="Zimmermann J."/>
            <person name="Zhang F."/>
            <person name="Tietje A.M."/>
            <person name="Marsh S.A."/>
            <person name="Felix M.A."/>
            <person name="Shapira M."/>
            <person name="Kaleta C."/>
            <person name="Schulenburg H."/>
            <person name="Samuel B."/>
        </authorList>
    </citation>
    <scope>NUCLEOTIDE SEQUENCE [LARGE SCALE GENOMIC DNA]</scope>
    <source>
        <strain evidence="7 8">MSPm1</strain>
    </source>
</reference>
<proteinExistence type="inferred from homology"/>
<evidence type="ECO:0000256" key="3">
    <source>
        <dbReference type="ARBA" id="ARBA00005709"/>
    </source>
</evidence>
<dbReference type="GO" id="GO:0009424">
    <property type="term" value="C:bacterial-type flagellum hook"/>
    <property type="evidence" value="ECO:0007669"/>
    <property type="project" value="InterPro"/>
</dbReference>
<evidence type="ECO:0000256" key="4">
    <source>
        <dbReference type="ARBA" id="ARBA00022525"/>
    </source>
</evidence>